<gene>
    <name evidence="2" type="ORF">MFU01_15190</name>
    <name evidence="3" type="ORF">SAMN05443572_102405</name>
</gene>
<evidence type="ECO:0000313" key="4">
    <source>
        <dbReference type="Proteomes" id="UP000183760"/>
    </source>
</evidence>
<sequence>MLRATFLRSLPLFALAFACRESSAPPSVPAAPQAQAPTPARPAADVKWGVIEGRVRLTGTPPPPTSSPTSGTVVSVCGEQTEDRSLVVGSEGALAYTVVSLKSASALPAPAQPPAEPVLDQKKCVYDPPVLAARAGGQLTLRNSDPLVHNVRASSSTKRSFFNVAMPLEGMSTRKPLPEEPGVVPIHCDIHPWMRAVVRTFDHPYFATTSQDGRFRLEVPEGSHTLVFWHERLPQAEKTVNVRAGGSVQVEQDWAVTDLRQ</sequence>
<dbReference type="SUPFAM" id="SSF49464">
    <property type="entry name" value="Carboxypeptidase regulatory domain-like"/>
    <property type="match status" value="1"/>
</dbReference>
<dbReference type="PROSITE" id="PS51257">
    <property type="entry name" value="PROKAR_LIPOPROTEIN"/>
    <property type="match status" value="1"/>
</dbReference>
<dbReference type="STRING" id="1334629.MFUL124B02_33315"/>
<dbReference type="Gene3D" id="2.60.40.420">
    <property type="entry name" value="Cupredoxins - blue copper proteins"/>
    <property type="match status" value="1"/>
</dbReference>
<proteinExistence type="predicted"/>
<dbReference type="EMBL" id="FOIB01000002">
    <property type="protein sequence ID" value="SET47334.1"/>
    <property type="molecule type" value="Genomic_DNA"/>
</dbReference>
<evidence type="ECO:0000313" key="5">
    <source>
        <dbReference type="Proteomes" id="UP000321514"/>
    </source>
</evidence>
<reference evidence="2 5" key="2">
    <citation type="submission" date="2019-07" db="EMBL/GenBank/DDBJ databases">
        <title>Whole genome shotgun sequence of Myxococcus fulvus NBRC 100333.</title>
        <authorList>
            <person name="Hosoyama A."/>
            <person name="Uohara A."/>
            <person name="Ohji S."/>
            <person name="Ichikawa N."/>
        </authorList>
    </citation>
    <scope>NUCLEOTIDE SEQUENCE [LARGE SCALE GENOMIC DNA]</scope>
    <source>
        <strain evidence="2 5">NBRC 100333</strain>
    </source>
</reference>
<protein>
    <recommendedName>
        <fullName evidence="6">Lipoprotein</fullName>
    </recommendedName>
</protein>
<keyword evidence="4" id="KW-1185">Reference proteome</keyword>
<dbReference type="InterPro" id="IPR008972">
    <property type="entry name" value="Cupredoxin"/>
</dbReference>
<comment type="caution">
    <text evidence="2">The sequence shown here is derived from an EMBL/GenBank/DDBJ whole genome shotgun (WGS) entry which is preliminary data.</text>
</comment>
<reference evidence="3 4" key="1">
    <citation type="submission" date="2016-10" db="EMBL/GenBank/DDBJ databases">
        <authorList>
            <person name="Varghese N."/>
            <person name="Submissions S."/>
        </authorList>
    </citation>
    <scope>NUCLEOTIDE SEQUENCE [LARGE SCALE GENOMIC DNA]</scope>
    <source>
        <strain evidence="3 4">DSM 16525</strain>
    </source>
</reference>
<name>A0A511SYE8_MYXFU</name>
<evidence type="ECO:0000313" key="2">
    <source>
        <dbReference type="EMBL" id="GEN06482.1"/>
    </source>
</evidence>
<feature type="chain" id="PRO_5023100077" description="Lipoprotein" evidence="1">
    <location>
        <begin position="25"/>
        <end position="261"/>
    </location>
</feature>
<evidence type="ECO:0008006" key="6">
    <source>
        <dbReference type="Google" id="ProtNLM"/>
    </source>
</evidence>
<dbReference type="Gene3D" id="2.60.40.1120">
    <property type="entry name" value="Carboxypeptidase-like, regulatory domain"/>
    <property type="match status" value="1"/>
</dbReference>
<dbReference type="InterPro" id="IPR008969">
    <property type="entry name" value="CarboxyPept-like_regulatory"/>
</dbReference>
<dbReference type="Proteomes" id="UP000321514">
    <property type="component" value="Unassembled WGS sequence"/>
</dbReference>
<dbReference type="EMBL" id="BJXR01000016">
    <property type="protein sequence ID" value="GEN06482.1"/>
    <property type="molecule type" value="Genomic_DNA"/>
</dbReference>
<keyword evidence="1" id="KW-0732">Signal</keyword>
<dbReference type="Proteomes" id="UP000183760">
    <property type="component" value="Unassembled WGS sequence"/>
</dbReference>
<dbReference type="SUPFAM" id="SSF49503">
    <property type="entry name" value="Cupredoxins"/>
    <property type="match status" value="1"/>
</dbReference>
<dbReference type="OrthoDB" id="9772097at2"/>
<dbReference type="RefSeq" id="WP_052771223.1">
    <property type="nucleotide sequence ID" value="NZ_BJXR01000016.1"/>
</dbReference>
<organism evidence="2 5">
    <name type="scientific">Myxococcus fulvus</name>
    <dbReference type="NCBI Taxonomy" id="33"/>
    <lineage>
        <taxon>Bacteria</taxon>
        <taxon>Pseudomonadati</taxon>
        <taxon>Myxococcota</taxon>
        <taxon>Myxococcia</taxon>
        <taxon>Myxococcales</taxon>
        <taxon>Cystobacterineae</taxon>
        <taxon>Myxococcaceae</taxon>
        <taxon>Myxococcus</taxon>
    </lineage>
</organism>
<accession>A0A511SYE8</accession>
<evidence type="ECO:0000313" key="3">
    <source>
        <dbReference type="EMBL" id="SET47334.1"/>
    </source>
</evidence>
<evidence type="ECO:0000256" key="1">
    <source>
        <dbReference type="SAM" id="SignalP"/>
    </source>
</evidence>
<feature type="signal peptide" evidence="1">
    <location>
        <begin position="1"/>
        <end position="24"/>
    </location>
</feature>
<dbReference type="AlphaFoldDB" id="A0A511SYE8"/>